<dbReference type="EMBL" id="BART01017409">
    <property type="protein sequence ID" value="GAG77386.1"/>
    <property type="molecule type" value="Genomic_DNA"/>
</dbReference>
<evidence type="ECO:0008006" key="2">
    <source>
        <dbReference type="Google" id="ProtNLM"/>
    </source>
</evidence>
<sequence length="252" mass="26983">GEILRTTVSFKDGLKKIWDAIVVQFTDMIGQMIAKWMTNFIGKILTSLTSKFIPGVESAMGAASSSAAGASLSIGASMAAAFNVGIIVAWAAAAWSAISGWGDQMNIFWEEQRAAIDRYIDKLKEMGYTWRDIKELIGATGLRPPLEDDKIPGKGGKGGGIGGRWATGFEGIIDQPTVALIGESGPEYVSVRPLSQGQPSAPSSITVNNNVILNGTIITDRDYTRKRMIPEILSALESNLDKTRFKQALGVA</sequence>
<accession>X1BZ09</accession>
<evidence type="ECO:0000313" key="1">
    <source>
        <dbReference type="EMBL" id="GAG77386.1"/>
    </source>
</evidence>
<name>X1BZ09_9ZZZZ</name>
<comment type="caution">
    <text evidence="1">The sequence shown here is derived from an EMBL/GenBank/DDBJ whole genome shotgun (WGS) entry which is preliminary data.</text>
</comment>
<protein>
    <recommendedName>
        <fullName evidence="2">Bacteriophage tail tape measure C-terminal domain-containing protein</fullName>
    </recommendedName>
</protein>
<feature type="non-terminal residue" evidence="1">
    <location>
        <position position="1"/>
    </location>
</feature>
<organism evidence="1">
    <name type="scientific">marine sediment metagenome</name>
    <dbReference type="NCBI Taxonomy" id="412755"/>
    <lineage>
        <taxon>unclassified sequences</taxon>
        <taxon>metagenomes</taxon>
        <taxon>ecological metagenomes</taxon>
    </lineage>
</organism>
<dbReference type="AlphaFoldDB" id="X1BZ09"/>
<proteinExistence type="predicted"/>
<reference evidence="1" key="1">
    <citation type="journal article" date="2014" name="Front. Microbiol.">
        <title>High frequency of phylogenetically diverse reductive dehalogenase-homologous genes in deep subseafloor sedimentary metagenomes.</title>
        <authorList>
            <person name="Kawai M."/>
            <person name="Futagami T."/>
            <person name="Toyoda A."/>
            <person name="Takaki Y."/>
            <person name="Nishi S."/>
            <person name="Hori S."/>
            <person name="Arai W."/>
            <person name="Tsubouchi T."/>
            <person name="Morono Y."/>
            <person name="Uchiyama I."/>
            <person name="Ito T."/>
            <person name="Fujiyama A."/>
            <person name="Inagaki F."/>
            <person name="Takami H."/>
        </authorList>
    </citation>
    <scope>NUCLEOTIDE SEQUENCE</scope>
    <source>
        <strain evidence="1">Expedition CK06-06</strain>
    </source>
</reference>
<gene>
    <name evidence="1" type="ORF">S01H4_33151</name>
</gene>